<evidence type="ECO:0000313" key="2">
    <source>
        <dbReference type="EMBL" id="KAG2211731.1"/>
    </source>
</evidence>
<dbReference type="EMBL" id="JAEPRD010000008">
    <property type="protein sequence ID" value="KAG2211731.1"/>
    <property type="molecule type" value="Genomic_DNA"/>
</dbReference>
<gene>
    <name evidence="2" type="ORF">INT47_008828</name>
</gene>
<keyword evidence="3" id="KW-1185">Reference proteome</keyword>
<reference evidence="2" key="1">
    <citation type="submission" date="2020-12" db="EMBL/GenBank/DDBJ databases">
        <title>Metabolic potential, ecology and presence of endohyphal bacteria is reflected in genomic diversity of Mucoromycotina.</title>
        <authorList>
            <person name="Muszewska A."/>
            <person name="Okrasinska A."/>
            <person name="Steczkiewicz K."/>
            <person name="Drgas O."/>
            <person name="Orlowska M."/>
            <person name="Perlinska-Lenart U."/>
            <person name="Aleksandrzak-Piekarczyk T."/>
            <person name="Szatraj K."/>
            <person name="Zielenkiewicz U."/>
            <person name="Pilsyk S."/>
            <person name="Malc E."/>
            <person name="Mieczkowski P."/>
            <person name="Kruszewska J.S."/>
            <person name="Biernat P."/>
            <person name="Pawlowska J."/>
        </authorList>
    </citation>
    <scope>NUCLEOTIDE SEQUENCE</scope>
    <source>
        <strain evidence="2">WA0000017839</strain>
    </source>
</reference>
<proteinExistence type="predicted"/>
<name>A0A8H7V6A2_9FUNG</name>
<evidence type="ECO:0000256" key="1">
    <source>
        <dbReference type="SAM" id="MobiDB-lite"/>
    </source>
</evidence>
<feature type="non-terminal residue" evidence="2">
    <location>
        <position position="1"/>
    </location>
</feature>
<evidence type="ECO:0000313" key="3">
    <source>
        <dbReference type="Proteomes" id="UP000603453"/>
    </source>
</evidence>
<dbReference type="Proteomes" id="UP000603453">
    <property type="component" value="Unassembled WGS sequence"/>
</dbReference>
<feature type="region of interest" description="Disordered" evidence="1">
    <location>
        <begin position="80"/>
        <end position="103"/>
    </location>
</feature>
<dbReference type="OrthoDB" id="5596236at2759"/>
<accession>A0A8H7V6A2</accession>
<dbReference type="AlphaFoldDB" id="A0A8H7V6A2"/>
<sequence length="103" mass="12167">TGQCYPACKRRRLETFWIVNNPCPHRRRANPRVIRHGLLRYTNKNCRTTTNNTNRIVPRLWNRDMAACLNMVDIVRSLPNGNDIPPRFRRGEDPQSQLRIART</sequence>
<feature type="compositionally biased region" description="Polar residues" evidence="1">
    <location>
        <begin position="94"/>
        <end position="103"/>
    </location>
</feature>
<comment type="caution">
    <text evidence="2">The sequence shown here is derived from an EMBL/GenBank/DDBJ whole genome shotgun (WGS) entry which is preliminary data.</text>
</comment>
<organism evidence="2 3">
    <name type="scientific">Mucor saturninus</name>
    <dbReference type="NCBI Taxonomy" id="64648"/>
    <lineage>
        <taxon>Eukaryota</taxon>
        <taxon>Fungi</taxon>
        <taxon>Fungi incertae sedis</taxon>
        <taxon>Mucoromycota</taxon>
        <taxon>Mucoromycotina</taxon>
        <taxon>Mucoromycetes</taxon>
        <taxon>Mucorales</taxon>
        <taxon>Mucorineae</taxon>
        <taxon>Mucoraceae</taxon>
        <taxon>Mucor</taxon>
    </lineage>
</organism>
<protein>
    <submittedName>
        <fullName evidence="2">Uncharacterized protein</fullName>
    </submittedName>
</protein>